<dbReference type="RefSeq" id="WP_267677135.1">
    <property type="nucleotide sequence ID" value="NZ_CP113088.1"/>
</dbReference>
<gene>
    <name evidence="2" type="ORF">N7U66_02180</name>
</gene>
<feature type="domain" description="DUF1835" evidence="1">
    <location>
        <begin position="7"/>
        <end position="113"/>
    </location>
</feature>
<evidence type="ECO:0000313" key="3">
    <source>
        <dbReference type="Proteomes" id="UP001164705"/>
    </source>
</evidence>
<accession>A0A9E8SDK5</accession>
<protein>
    <submittedName>
        <fullName evidence="2">DUF1835 domain-containing protein</fullName>
    </submittedName>
</protein>
<name>A0A9E8SDK5_9FLAO</name>
<dbReference type="EMBL" id="CP113088">
    <property type="protein sequence ID" value="WAC02538.1"/>
    <property type="molecule type" value="Genomic_DNA"/>
</dbReference>
<dbReference type="AlphaFoldDB" id="A0A9E8SDK5"/>
<proteinExistence type="predicted"/>
<sequence>MSKTTLHIVNDSSITDDLTKFKFEGDILTWHEMLCEGPTLKEINTPAFFKLRKKFLERVYNVEYDVEKIKNEFDKLKDTSKYSEIVLWFEYNLFCHINLIAAICLIKQKNIKLPLFLVCSGRVEGEKELKSLGKINRKTIIYSL</sequence>
<reference evidence="2" key="1">
    <citation type="submission" date="2022-11" db="EMBL/GenBank/DDBJ databases">
        <title>Lacinutrix neustonica HL-RS19T sp. nov., isolated from the surface microlayer sample of brackish Lake Shihwa.</title>
        <authorList>
            <person name="Choi J.Y."/>
            <person name="Hwang C.Y."/>
        </authorList>
    </citation>
    <scope>NUCLEOTIDE SEQUENCE</scope>
    <source>
        <strain evidence="2">HL-RS19</strain>
    </source>
</reference>
<dbReference type="Pfam" id="PF08874">
    <property type="entry name" value="DUF1835"/>
    <property type="match status" value="1"/>
</dbReference>
<evidence type="ECO:0000313" key="2">
    <source>
        <dbReference type="EMBL" id="WAC02538.1"/>
    </source>
</evidence>
<keyword evidence="3" id="KW-1185">Reference proteome</keyword>
<dbReference type="InterPro" id="IPR014973">
    <property type="entry name" value="DUF1835"/>
</dbReference>
<evidence type="ECO:0000259" key="1">
    <source>
        <dbReference type="Pfam" id="PF08874"/>
    </source>
</evidence>
<dbReference type="Proteomes" id="UP001164705">
    <property type="component" value="Chromosome"/>
</dbReference>
<organism evidence="2 3">
    <name type="scientific">Lacinutrix neustonica</name>
    <dbReference type="NCBI Taxonomy" id="2980107"/>
    <lineage>
        <taxon>Bacteria</taxon>
        <taxon>Pseudomonadati</taxon>
        <taxon>Bacteroidota</taxon>
        <taxon>Flavobacteriia</taxon>
        <taxon>Flavobacteriales</taxon>
        <taxon>Flavobacteriaceae</taxon>
        <taxon>Lacinutrix</taxon>
    </lineage>
</organism>
<dbReference type="KEGG" id="lnu:N7U66_02180"/>